<dbReference type="SUPFAM" id="SSF53098">
    <property type="entry name" value="Ribonuclease H-like"/>
    <property type="match status" value="1"/>
</dbReference>
<feature type="compositionally biased region" description="Low complexity" evidence="1">
    <location>
        <begin position="168"/>
        <end position="179"/>
    </location>
</feature>
<feature type="compositionally biased region" description="Low complexity" evidence="1">
    <location>
        <begin position="205"/>
        <end position="225"/>
    </location>
</feature>
<feature type="region of interest" description="Disordered" evidence="1">
    <location>
        <begin position="254"/>
        <end position="273"/>
    </location>
</feature>
<proteinExistence type="predicted"/>
<dbReference type="Proteomes" id="UP000650467">
    <property type="component" value="Unassembled WGS sequence"/>
</dbReference>
<dbReference type="AlphaFoldDB" id="A0A835WBV5"/>
<organism evidence="2 3">
    <name type="scientific">Chlamydomonas incerta</name>
    <dbReference type="NCBI Taxonomy" id="51695"/>
    <lineage>
        <taxon>Eukaryota</taxon>
        <taxon>Viridiplantae</taxon>
        <taxon>Chlorophyta</taxon>
        <taxon>core chlorophytes</taxon>
        <taxon>Chlorophyceae</taxon>
        <taxon>CS clade</taxon>
        <taxon>Chlamydomonadales</taxon>
        <taxon>Chlamydomonadaceae</taxon>
        <taxon>Chlamydomonas</taxon>
    </lineage>
</organism>
<feature type="compositionally biased region" description="Low complexity" evidence="1">
    <location>
        <begin position="349"/>
        <end position="374"/>
    </location>
</feature>
<dbReference type="OrthoDB" id="446462at2759"/>
<evidence type="ECO:0000313" key="3">
    <source>
        <dbReference type="Proteomes" id="UP000650467"/>
    </source>
</evidence>
<keyword evidence="3" id="KW-1185">Reference proteome</keyword>
<accession>A0A835WBV5</accession>
<evidence type="ECO:0008006" key="4">
    <source>
        <dbReference type="Google" id="ProtNLM"/>
    </source>
</evidence>
<feature type="compositionally biased region" description="Low complexity" evidence="1">
    <location>
        <begin position="304"/>
        <end position="340"/>
    </location>
</feature>
<feature type="region of interest" description="Disordered" evidence="1">
    <location>
        <begin position="1"/>
        <end position="31"/>
    </location>
</feature>
<feature type="region of interest" description="Disordered" evidence="1">
    <location>
        <begin position="285"/>
        <end position="388"/>
    </location>
</feature>
<dbReference type="InterPro" id="IPR036397">
    <property type="entry name" value="RNaseH_sf"/>
</dbReference>
<sequence>MYHHHGLGQGSQQGQHGGAGPGAPAQFATNDGLSVGPAGVTTAYIQVPQQQAVLIGPGTVFGVAGPGGFTVFPTSAGLLPAGVYASPHVSQLQHQQPYQGANSGMGRTGPQLISGAALPYGAHHHQHLQQLQQQQQHLAQHIQQQSMQARSHAHPHPHAIGGQQQSLPQRRPGMRPQQPYDTAAGRQAAYLGGAGPGDRSPHPPQHGAASGAYAHQQQQQSQPPAGGLGSRGQSFAAPGAPAFARAMGAAGARTGAQGGSVYTSPAAAEGPSVEGLEVVSVGESRQPLLPGSSNEGAGQGDGSSGAAAATDRAAAGSGDSGSQAPGSAAAGAASRTGGAPQSPGGTAGAGLLQRGLAAAPGSASQAADPGSAADRPAGAAGTPVSGSAGKLEVASGAVQVQVQVHGLPQHQHQHQHQHHQQQQTLVSSAPVAAMAWVAGDGSGGGPAALRAYPVGIVAPGGALPGAAGSAFGDATASAAAAAAAAAAGMAGLGLGPGRAGGGGGGTAAAAGLDHGGSTAMRALINWRGTFGSHLQPYDLLPPDHPGKGTKGLTELRLGALEVLVAETPEAANVAVEMLRSRMWDGVLAMATVERNDEADPIALLQLSAAGLALVMRPAACGGLPAAFRTAVVEDSDIELVVGGWTSSDERNFEESFGLQTFWCQITELAKVAKACGHSKTGIKALVQAVLEPSAAMPKSKKMGSHDWSSPTLPPEIIKQAVLDVACIEHVFRCLDGRF</sequence>
<feature type="compositionally biased region" description="Gly residues" evidence="1">
    <location>
        <begin position="7"/>
        <end position="21"/>
    </location>
</feature>
<dbReference type="GO" id="GO:0003676">
    <property type="term" value="F:nucleic acid binding"/>
    <property type="evidence" value="ECO:0007669"/>
    <property type="project" value="InterPro"/>
</dbReference>
<evidence type="ECO:0000313" key="2">
    <source>
        <dbReference type="EMBL" id="KAG2444496.1"/>
    </source>
</evidence>
<comment type="caution">
    <text evidence="2">The sequence shown here is derived from an EMBL/GenBank/DDBJ whole genome shotgun (WGS) entry which is preliminary data.</text>
</comment>
<evidence type="ECO:0000256" key="1">
    <source>
        <dbReference type="SAM" id="MobiDB-lite"/>
    </source>
</evidence>
<dbReference type="EMBL" id="JAEHOC010000002">
    <property type="protein sequence ID" value="KAG2444496.1"/>
    <property type="molecule type" value="Genomic_DNA"/>
</dbReference>
<dbReference type="Gene3D" id="3.30.420.10">
    <property type="entry name" value="Ribonuclease H-like superfamily/Ribonuclease H"/>
    <property type="match status" value="1"/>
</dbReference>
<name>A0A835WBV5_CHLIN</name>
<protein>
    <recommendedName>
        <fullName evidence="4">3'-5' exonuclease domain-containing protein</fullName>
    </recommendedName>
</protein>
<reference evidence="2" key="1">
    <citation type="journal article" date="2020" name="bioRxiv">
        <title>Comparative genomics of Chlamydomonas.</title>
        <authorList>
            <person name="Craig R.J."/>
            <person name="Hasan A.R."/>
            <person name="Ness R.W."/>
            <person name="Keightley P.D."/>
        </authorList>
    </citation>
    <scope>NUCLEOTIDE SEQUENCE</scope>
    <source>
        <strain evidence="2">SAG 7.73</strain>
    </source>
</reference>
<feature type="compositionally biased region" description="Low complexity" evidence="1">
    <location>
        <begin position="128"/>
        <end position="145"/>
    </location>
</feature>
<feature type="region of interest" description="Disordered" evidence="1">
    <location>
        <begin position="94"/>
        <end position="237"/>
    </location>
</feature>
<dbReference type="InterPro" id="IPR012337">
    <property type="entry name" value="RNaseH-like_sf"/>
</dbReference>
<gene>
    <name evidence="2" type="ORF">HXX76_001245</name>
</gene>